<name>A0A382HKK2_9ZZZZ</name>
<protein>
    <submittedName>
        <fullName evidence="1">Uncharacterized protein</fullName>
    </submittedName>
</protein>
<sequence length="33" mass="3703">MSKHAALDRFGRSGNPLIRSDLFNQTALDNEEV</sequence>
<organism evidence="1">
    <name type="scientific">marine metagenome</name>
    <dbReference type="NCBI Taxonomy" id="408172"/>
    <lineage>
        <taxon>unclassified sequences</taxon>
        <taxon>metagenomes</taxon>
        <taxon>ecological metagenomes</taxon>
    </lineage>
</organism>
<dbReference type="EMBL" id="UINC01061830">
    <property type="protein sequence ID" value="SVB87820.1"/>
    <property type="molecule type" value="Genomic_DNA"/>
</dbReference>
<proteinExistence type="predicted"/>
<evidence type="ECO:0000313" key="1">
    <source>
        <dbReference type="EMBL" id="SVB87820.1"/>
    </source>
</evidence>
<reference evidence="1" key="1">
    <citation type="submission" date="2018-05" db="EMBL/GenBank/DDBJ databases">
        <authorList>
            <person name="Lanie J.A."/>
            <person name="Ng W.-L."/>
            <person name="Kazmierczak K.M."/>
            <person name="Andrzejewski T.M."/>
            <person name="Davidsen T.M."/>
            <person name="Wayne K.J."/>
            <person name="Tettelin H."/>
            <person name="Glass J.I."/>
            <person name="Rusch D."/>
            <person name="Podicherti R."/>
            <person name="Tsui H.-C.T."/>
            <person name="Winkler M.E."/>
        </authorList>
    </citation>
    <scope>NUCLEOTIDE SEQUENCE</scope>
</reference>
<gene>
    <name evidence="1" type="ORF">METZ01_LOCUS240674</name>
</gene>
<dbReference type="AlphaFoldDB" id="A0A382HKK2"/>
<feature type="non-terminal residue" evidence="1">
    <location>
        <position position="33"/>
    </location>
</feature>
<feature type="non-terminal residue" evidence="1">
    <location>
        <position position="1"/>
    </location>
</feature>
<accession>A0A382HKK2</accession>